<evidence type="ECO:0000313" key="2">
    <source>
        <dbReference type="EMBL" id="KAJ1203752.1"/>
    </source>
</evidence>
<name>A0AAV7VQS4_PLEWA</name>
<keyword evidence="3" id="KW-1185">Reference proteome</keyword>
<feature type="compositionally biased region" description="Basic and acidic residues" evidence="1">
    <location>
        <begin position="220"/>
        <end position="240"/>
    </location>
</feature>
<accession>A0AAV7VQS4</accession>
<dbReference type="Gene3D" id="2.30.30.850">
    <property type="match status" value="1"/>
</dbReference>
<gene>
    <name evidence="2" type="ORF">NDU88_007533</name>
</gene>
<organism evidence="2 3">
    <name type="scientific">Pleurodeles waltl</name>
    <name type="common">Iberian ribbed newt</name>
    <dbReference type="NCBI Taxonomy" id="8319"/>
    <lineage>
        <taxon>Eukaryota</taxon>
        <taxon>Metazoa</taxon>
        <taxon>Chordata</taxon>
        <taxon>Craniata</taxon>
        <taxon>Vertebrata</taxon>
        <taxon>Euteleostomi</taxon>
        <taxon>Amphibia</taxon>
        <taxon>Batrachia</taxon>
        <taxon>Caudata</taxon>
        <taxon>Salamandroidea</taxon>
        <taxon>Salamandridae</taxon>
        <taxon>Pleurodelinae</taxon>
        <taxon>Pleurodeles</taxon>
    </lineage>
</organism>
<feature type="compositionally biased region" description="Polar residues" evidence="1">
    <location>
        <begin position="127"/>
        <end position="141"/>
    </location>
</feature>
<proteinExistence type="predicted"/>
<dbReference type="EMBL" id="JANPWB010000003">
    <property type="protein sequence ID" value="KAJ1203752.1"/>
    <property type="molecule type" value="Genomic_DNA"/>
</dbReference>
<protein>
    <submittedName>
        <fullName evidence="2">Uncharacterized protein</fullName>
    </submittedName>
</protein>
<comment type="caution">
    <text evidence="2">The sequence shown here is derived from an EMBL/GenBank/DDBJ whole genome shotgun (WGS) entry which is preliminary data.</text>
</comment>
<evidence type="ECO:0000256" key="1">
    <source>
        <dbReference type="SAM" id="MobiDB-lite"/>
    </source>
</evidence>
<sequence length="268" mass="29630">MFASTPAIVTRVVLMSLKSSRIPRWTLPHCNVSRDRPQPESKCLSCDQKAREEDVFGGSWKGSYQVVLITTTHVKCARVPNWTHASHTRRVPCPLNNEEELLRVPTKSRPTPELEMGEGESETESEQIASSTNAPVRNEGENLQESDSEPTEVAGESSQRRALPEADGLERQTEKMTDPDGIGVEVDQSQCGLTPPEPVAGTSKQNPVEQREITSPTLKRALEKGPLKGDKWLKSQAERKNAITMTMIEEDVDTTRKEDLSNGALNGD</sequence>
<evidence type="ECO:0000313" key="3">
    <source>
        <dbReference type="Proteomes" id="UP001066276"/>
    </source>
</evidence>
<feature type="region of interest" description="Disordered" evidence="1">
    <location>
        <begin position="101"/>
        <end position="240"/>
    </location>
</feature>
<reference evidence="2" key="1">
    <citation type="journal article" date="2022" name="bioRxiv">
        <title>Sequencing and chromosome-scale assembly of the giantPleurodeles waltlgenome.</title>
        <authorList>
            <person name="Brown T."/>
            <person name="Elewa A."/>
            <person name="Iarovenko S."/>
            <person name="Subramanian E."/>
            <person name="Araus A.J."/>
            <person name="Petzold A."/>
            <person name="Susuki M."/>
            <person name="Suzuki K.-i.T."/>
            <person name="Hayashi T."/>
            <person name="Toyoda A."/>
            <person name="Oliveira C."/>
            <person name="Osipova E."/>
            <person name="Leigh N.D."/>
            <person name="Simon A."/>
            <person name="Yun M.H."/>
        </authorList>
    </citation>
    <scope>NUCLEOTIDE SEQUENCE</scope>
    <source>
        <strain evidence="2">20211129_DDA</strain>
        <tissue evidence="2">Liver</tissue>
    </source>
</reference>
<feature type="compositionally biased region" description="Basic and acidic residues" evidence="1">
    <location>
        <begin position="158"/>
        <end position="178"/>
    </location>
</feature>
<feature type="compositionally biased region" description="Acidic residues" evidence="1">
    <location>
        <begin position="115"/>
        <end position="125"/>
    </location>
</feature>
<dbReference type="Proteomes" id="UP001066276">
    <property type="component" value="Chromosome 2_1"/>
</dbReference>
<feature type="compositionally biased region" description="Polar residues" evidence="1">
    <location>
        <begin position="202"/>
        <end position="217"/>
    </location>
</feature>
<dbReference type="AlphaFoldDB" id="A0AAV7VQS4"/>